<feature type="region of interest" description="Disordered" evidence="1">
    <location>
        <begin position="39"/>
        <end position="95"/>
    </location>
</feature>
<feature type="compositionally biased region" description="Low complexity" evidence="1">
    <location>
        <begin position="45"/>
        <end position="54"/>
    </location>
</feature>
<evidence type="ECO:0000256" key="1">
    <source>
        <dbReference type="SAM" id="MobiDB-lite"/>
    </source>
</evidence>
<sequence>MSFRDVEPKVIYDFLGERRSSPGPGIFDTYFADATWSQRFEDSRSSSGTSLSDPHSSDDMLPPPSPPSESSHGTLDDASSAATPEPPLSSSPPFEEVRIDQSARAADLVDLRQGDDKFTTPTFNPQQFLPRPTKLIIADKPKSKSRSRVVQDVDKTNQVRGTGACNRCRLGKVPCSVSGTCPACVKACPLAPEVCCMRKDMTSTARDYSSKRFSGLVRKDDSIVKDTLRRACPEFGHDFFDGHIFLDRNCSGSGLQARLRNYKCMGPGNQIAHSGCTFSKTDPQPALSQQQLVGLAGQSLSQEDLQTFEGAIESFIGFYTTPHHYGARQRPQFAFLEKLRTFKAAYRICRSEKLWFLQKDKGVVELPLPAQAELRGVARSALDSSERDIHSELDKYLKNPKIPDQDKPVVWAAVWQLTFVYRDLLRGVLPLHNSAEALFNAVAVFYATMFRTTAALKCLDSVQASWLPNDAQSRELAGAFSYALSLRDTFYQSIVAGVHAVDQSLKILVVDPEMKVLKRRPATTRKSAGVKRGAAHVHEDEDETMGGC</sequence>
<organism evidence="2 3">
    <name type="scientific">Colletotrichum asianum</name>
    <dbReference type="NCBI Taxonomy" id="702518"/>
    <lineage>
        <taxon>Eukaryota</taxon>
        <taxon>Fungi</taxon>
        <taxon>Dikarya</taxon>
        <taxon>Ascomycota</taxon>
        <taxon>Pezizomycotina</taxon>
        <taxon>Sordariomycetes</taxon>
        <taxon>Hypocreomycetidae</taxon>
        <taxon>Glomerellales</taxon>
        <taxon>Glomerellaceae</taxon>
        <taxon>Colletotrichum</taxon>
        <taxon>Colletotrichum gloeosporioides species complex</taxon>
    </lineage>
</organism>
<reference evidence="2 3" key="1">
    <citation type="submission" date="2019-12" db="EMBL/GenBank/DDBJ databases">
        <title>A genome sequence resource for the geographically widespread anthracnose pathogen Colletotrichum asianum.</title>
        <authorList>
            <person name="Meng Y."/>
        </authorList>
    </citation>
    <scope>NUCLEOTIDE SEQUENCE [LARGE SCALE GENOMIC DNA]</scope>
    <source>
        <strain evidence="2 3">ICMP 18580</strain>
    </source>
</reference>
<accession>A0A8H3WW14</accession>
<keyword evidence="3" id="KW-1185">Reference proteome</keyword>
<proteinExistence type="predicted"/>
<dbReference type="AlphaFoldDB" id="A0A8H3WW14"/>
<dbReference type="EMBL" id="WOWK01000001">
    <property type="protein sequence ID" value="KAF0332673.1"/>
    <property type="molecule type" value="Genomic_DNA"/>
</dbReference>
<evidence type="ECO:0000313" key="3">
    <source>
        <dbReference type="Proteomes" id="UP000434172"/>
    </source>
</evidence>
<gene>
    <name evidence="2" type="ORF">GQ607_000689</name>
</gene>
<feature type="region of interest" description="Disordered" evidence="1">
    <location>
        <begin position="521"/>
        <end position="548"/>
    </location>
</feature>
<name>A0A8H3WW14_9PEZI</name>
<evidence type="ECO:0000313" key="2">
    <source>
        <dbReference type="EMBL" id="KAF0332673.1"/>
    </source>
</evidence>
<comment type="caution">
    <text evidence="2">The sequence shown here is derived from an EMBL/GenBank/DDBJ whole genome shotgun (WGS) entry which is preliminary data.</text>
</comment>
<dbReference type="OrthoDB" id="5426982at2759"/>
<protein>
    <submittedName>
        <fullName evidence="2">Uncharacterized protein</fullName>
    </submittedName>
</protein>
<dbReference type="Proteomes" id="UP000434172">
    <property type="component" value="Unassembled WGS sequence"/>
</dbReference>
<feature type="compositionally biased region" description="Low complexity" evidence="1">
    <location>
        <begin position="68"/>
        <end position="83"/>
    </location>
</feature>